<dbReference type="EMBL" id="UHFX01000003">
    <property type="protein sequence ID" value="SUO04408.1"/>
    <property type="molecule type" value="Genomic_DNA"/>
</dbReference>
<dbReference type="RefSeq" id="WP_022789457.1">
    <property type="nucleotide sequence ID" value="NZ_UHFX01000003.1"/>
</dbReference>
<sequence>MISTTQLITLLNQNTPLENILEIIPDLDFVSYLEACLEKKGLKKSEVIAQTNMQKNYAYQICNGTKKGSKDKIIQLALAMHLDLHDTNNLLSLSNNGLLYAKVKKDAILIYALQHHYNLFKTNELLIAQGFDALD</sequence>
<dbReference type="OrthoDB" id="3233490at2"/>
<proteinExistence type="predicted"/>
<keyword evidence="2" id="KW-1185">Reference proteome</keyword>
<organism evidence="1 2">
    <name type="scientific">Faecalicoccus pleomorphus</name>
    <dbReference type="NCBI Taxonomy" id="1323"/>
    <lineage>
        <taxon>Bacteria</taxon>
        <taxon>Bacillati</taxon>
        <taxon>Bacillota</taxon>
        <taxon>Erysipelotrichia</taxon>
        <taxon>Erysipelotrichales</taxon>
        <taxon>Erysipelotrichaceae</taxon>
        <taxon>Faecalicoccus</taxon>
    </lineage>
</organism>
<evidence type="ECO:0008006" key="3">
    <source>
        <dbReference type="Google" id="ProtNLM"/>
    </source>
</evidence>
<dbReference type="Proteomes" id="UP000255523">
    <property type="component" value="Unassembled WGS sequence"/>
</dbReference>
<dbReference type="AlphaFoldDB" id="A0A380LKN1"/>
<evidence type="ECO:0000313" key="2">
    <source>
        <dbReference type="Proteomes" id="UP000255523"/>
    </source>
</evidence>
<dbReference type="GeneID" id="77462281"/>
<reference evidence="1 2" key="1">
    <citation type="submission" date="2018-06" db="EMBL/GenBank/DDBJ databases">
        <authorList>
            <consortium name="Pathogen Informatics"/>
            <person name="Doyle S."/>
        </authorList>
    </citation>
    <scope>NUCLEOTIDE SEQUENCE [LARGE SCALE GENOMIC DNA]</scope>
    <source>
        <strain evidence="1 2">NCTC11087</strain>
    </source>
</reference>
<gene>
    <name evidence="1" type="ORF">NCTC11087_01321</name>
</gene>
<name>A0A380LKN1_9FIRM</name>
<protein>
    <recommendedName>
        <fullName evidence="3">XRE family transcriptional regulator</fullName>
    </recommendedName>
</protein>
<accession>A0A380LKN1</accession>
<evidence type="ECO:0000313" key="1">
    <source>
        <dbReference type="EMBL" id="SUO04408.1"/>
    </source>
</evidence>